<feature type="binding site" evidence="6">
    <location>
        <position position="53"/>
    </location>
    <ligand>
        <name>ATP</name>
        <dbReference type="ChEBI" id="CHEBI:30616"/>
    </ligand>
</feature>
<dbReference type="InterPro" id="IPR011009">
    <property type="entry name" value="Kinase-like_dom_sf"/>
</dbReference>
<evidence type="ECO:0000256" key="6">
    <source>
        <dbReference type="PROSITE-ProRule" id="PRU10141"/>
    </source>
</evidence>
<feature type="region of interest" description="Disordered" evidence="7">
    <location>
        <begin position="319"/>
        <end position="338"/>
    </location>
</feature>
<evidence type="ECO:0000256" key="1">
    <source>
        <dbReference type="ARBA" id="ARBA00022527"/>
    </source>
</evidence>
<feature type="compositionally biased region" description="Polar residues" evidence="7">
    <location>
        <begin position="520"/>
        <end position="540"/>
    </location>
</feature>
<keyword evidence="1" id="KW-0723">Serine/threonine-protein kinase</keyword>
<dbReference type="SUPFAM" id="SSF56112">
    <property type="entry name" value="Protein kinase-like (PK-like)"/>
    <property type="match status" value="1"/>
</dbReference>
<dbReference type="InterPro" id="IPR000719">
    <property type="entry name" value="Prot_kinase_dom"/>
</dbReference>
<dbReference type="InterPro" id="IPR017441">
    <property type="entry name" value="Protein_kinase_ATP_BS"/>
</dbReference>
<dbReference type="PANTHER" id="PTHR24355">
    <property type="entry name" value="G PROTEIN-COUPLED RECEPTOR KINASE/RIBOSOMAL PROTEIN S6 KINASE"/>
    <property type="match status" value="1"/>
</dbReference>
<dbReference type="SMART" id="SM00220">
    <property type="entry name" value="S_TKc"/>
    <property type="match status" value="1"/>
</dbReference>
<feature type="domain" description="Protein kinase" evidence="8">
    <location>
        <begin position="20"/>
        <end position="276"/>
    </location>
</feature>
<dbReference type="GO" id="GO:0007186">
    <property type="term" value="P:G protein-coupled receptor signaling pathway"/>
    <property type="evidence" value="ECO:0007669"/>
    <property type="project" value="TreeGrafter"/>
</dbReference>
<gene>
    <name evidence="9" type="ORF">M409DRAFT_62514</name>
</gene>
<feature type="compositionally biased region" description="Basic and acidic residues" evidence="7">
    <location>
        <begin position="563"/>
        <end position="582"/>
    </location>
</feature>
<dbReference type="GO" id="GO:0004703">
    <property type="term" value="F:G protein-coupled receptor kinase activity"/>
    <property type="evidence" value="ECO:0007669"/>
    <property type="project" value="TreeGrafter"/>
</dbReference>
<reference evidence="9" key="1">
    <citation type="journal article" date="2020" name="Stud. Mycol.">
        <title>101 Dothideomycetes genomes: a test case for predicting lifestyles and emergence of pathogens.</title>
        <authorList>
            <person name="Haridas S."/>
            <person name="Albert R."/>
            <person name="Binder M."/>
            <person name="Bloem J."/>
            <person name="Labutti K."/>
            <person name="Salamov A."/>
            <person name="Andreopoulos B."/>
            <person name="Baker S."/>
            <person name="Barry K."/>
            <person name="Bills G."/>
            <person name="Bluhm B."/>
            <person name="Cannon C."/>
            <person name="Castanera R."/>
            <person name="Culley D."/>
            <person name="Daum C."/>
            <person name="Ezra D."/>
            <person name="Gonzalez J."/>
            <person name="Henrissat B."/>
            <person name="Kuo A."/>
            <person name="Liang C."/>
            <person name="Lipzen A."/>
            <person name="Lutzoni F."/>
            <person name="Magnuson J."/>
            <person name="Mondo S."/>
            <person name="Nolan M."/>
            <person name="Ohm R."/>
            <person name="Pangilinan J."/>
            <person name="Park H.-J."/>
            <person name="Ramirez L."/>
            <person name="Alfaro M."/>
            <person name="Sun H."/>
            <person name="Tritt A."/>
            <person name="Yoshinaga Y."/>
            <person name="Zwiers L.-H."/>
            <person name="Turgeon B."/>
            <person name="Goodwin S."/>
            <person name="Spatafora J."/>
            <person name="Crous P."/>
            <person name="Grigoriev I."/>
        </authorList>
    </citation>
    <scope>NUCLEOTIDE SEQUENCE</scope>
    <source>
        <strain evidence="9">ATCC 36951</strain>
    </source>
</reference>
<feature type="region of interest" description="Disordered" evidence="7">
    <location>
        <begin position="358"/>
        <end position="589"/>
    </location>
</feature>
<keyword evidence="10" id="KW-1185">Reference proteome</keyword>
<dbReference type="RefSeq" id="XP_033673725.1">
    <property type="nucleotide sequence ID" value="XM_033815206.1"/>
</dbReference>
<feature type="compositionally biased region" description="Low complexity" evidence="7">
    <location>
        <begin position="366"/>
        <end position="383"/>
    </location>
</feature>
<evidence type="ECO:0000313" key="9">
    <source>
        <dbReference type="EMBL" id="KAF2172836.1"/>
    </source>
</evidence>
<dbReference type="GO" id="GO:0005524">
    <property type="term" value="F:ATP binding"/>
    <property type="evidence" value="ECO:0007669"/>
    <property type="project" value="UniProtKB-UniRule"/>
</dbReference>
<proteinExistence type="predicted"/>
<dbReference type="OrthoDB" id="354826at2759"/>
<evidence type="ECO:0000256" key="2">
    <source>
        <dbReference type="ARBA" id="ARBA00022679"/>
    </source>
</evidence>
<dbReference type="FunFam" id="1.10.510.10:FF:000469">
    <property type="entry name" value="Serine/threonine-protein kinase 32B"/>
    <property type="match status" value="1"/>
</dbReference>
<evidence type="ECO:0000256" key="7">
    <source>
        <dbReference type="SAM" id="MobiDB-lite"/>
    </source>
</evidence>
<evidence type="ECO:0000256" key="3">
    <source>
        <dbReference type="ARBA" id="ARBA00022741"/>
    </source>
</evidence>
<dbReference type="Pfam" id="PF00069">
    <property type="entry name" value="Pkinase"/>
    <property type="match status" value="1"/>
</dbReference>
<dbReference type="Gene3D" id="3.30.200.20">
    <property type="entry name" value="Phosphorylase Kinase, domain 1"/>
    <property type="match status" value="1"/>
</dbReference>
<evidence type="ECO:0000313" key="10">
    <source>
        <dbReference type="Proteomes" id="UP000799537"/>
    </source>
</evidence>
<dbReference type="PROSITE" id="PS00107">
    <property type="entry name" value="PROTEIN_KINASE_ATP"/>
    <property type="match status" value="1"/>
</dbReference>
<feature type="compositionally biased region" description="Polar residues" evidence="7">
    <location>
        <begin position="401"/>
        <end position="427"/>
    </location>
</feature>
<dbReference type="PROSITE" id="PS50011">
    <property type="entry name" value="PROTEIN_KINASE_DOM"/>
    <property type="match status" value="1"/>
</dbReference>
<protein>
    <recommendedName>
        <fullName evidence="8">Protein kinase domain-containing protein</fullName>
    </recommendedName>
</protein>
<dbReference type="InterPro" id="IPR008271">
    <property type="entry name" value="Ser/Thr_kinase_AS"/>
</dbReference>
<name>A0A6A6D597_ZASCE</name>
<sequence length="589" mass="65684">MGNSNGKPIVYTDEVNLNHFRLLRVVGKGAFGKVRIVERKDTGLTFALKYIRKDEVVRSESVRNIIRERRMLEHLNHPFLCNLRYSFQDMEYLYIVVDLMNGGDLRFHISRKTFTEEAVRFWISELGCALRYIHKQGIVHRDVKPDNVLLDSEGHVHLADFNVASDITPGKPLTSKSGTLAYLAPEVYGGRGYYSEVDWWSLGVLFYECIYNKRPFEASHHDQLAQAIIKADPPFPVTSPPVSMPCNHAISSLLEKNKTLRIGAASWESFTDNPFFRELDFEALEAKEIEPVFCPSSDKTNFDATYDLEELLLEEAPLEARARKQKPRAELREDATQQEIRADELHRMIENMFEPFNYTTVPQDRSPVVSQVGSPSSTGASSSKRSEKDGAVDPTGGRAQPSRSIPTSRSQTPGGSASRTRSSTHSPDGSPPLPSAMPDYGGSGPTSEPREYFPPPTSDPNVAQALQQVVPEPKELNRVKTARFEEPGQPPPSPGQSSRNHRPRGSVRSTSQGGGVQVVLNEQGSWSDMANQSQNLVTPNEDQRRNEKPSGMLGFLSRKKGRDRSPKATKEKERGVLGKEGARVVISHG</sequence>
<dbReference type="AlphaFoldDB" id="A0A6A6D597"/>
<dbReference type="FunFam" id="3.30.200.20:FF:000354">
    <property type="entry name" value="AGC/YANK protein kinase"/>
    <property type="match status" value="1"/>
</dbReference>
<keyword evidence="5 6" id="KW-0067">ATP-binding</keyword>
<feature type="compositionally biased region" description="Basic and acidic residues" evidence="7">
    <location>
        <begin position="472"/>
        <end position="486"/>
    </location>
</feature>
<accession>A0A6A6D597</accession>
<evidence type="ECO:0000256" key="5">
    <source>
        <dbReference type="ARBA" id="ARBA00022840"/>
    </source>
</evidence>
<dbReference type="EMBL" id="ML993580">
    <property type="protein sequence ID" value="KAF2172836.1"/>
    <property type="molecule type" value="Genomic_DNA"/>
</dbReference>
<evidence type="ECO:0000259" key="8">
    <source>
        <dbReference type="PROSITE" id="PS50011"/>
    </source>
</evidence>
<dbReference type="GeneID" id="54568478"/>
<dbReference type="PROSITE" id="PS00108">
    <property type="entry name" value="PROTEIN_KINASE_ST"/>
    <property type="match status" value="1"/>
</dbReference>
<keyword evidence="4" id="KW-0418">Kinase</keyword>
<dbReference type="GO" id="GO:0001664">
    <property type="term" value="F:G protein-coupled receptor binding"/>
    <property type="evidence" value="ECO:0007669"/>
    <property type="project" value="TreeGrafter"/>
</dbReference>
<organism evidence="9 10">
    <name type="scientific">Zasmidium cellare ATCC 36951</name>
    <dbReference type="NCBI Taxonomy" id="1080233"/>
    <lineage>
        <taxon>Eukaryota</taxon>
        <taxon>Fungi</taxon>
        <taxon>Dikarya</taxon>
        <taxon>Ascomycota</taxon>
        <taxon>Pezizomycotina</taxon>
        <taxon>Dothideomycetes</taxon>
        <taxon>Dothideomycetidae</taxon>
        <taxon>Mycosphaerellales</taxon>
        <taxon>Mycosphaerellaceae</taxon>
        <taxon>Zasmidium</taxon>
    </lineage>
</organism>
<dbReference type="Proteomes" id="UP000799537">
    <property type="component" value="Unassembled WGS sequence"/>
</dbReference>
<dbReference type="Gene3D" id="1.10.510.10">
    <property type="entry name" value="Transferase(Phosphotransferase) domain 1"/>
    <property type="match status" value="1"/>
</dbReference>
<evidence type="ECO:0000256" key="4">
    <source>
        <dbReference type="ARBA" id="ARBA00022777"/>
    </source>
</evidence>
<dbReference type="CDD" id="cd05578">
    <property type="entry name" value="STKc_Yank1"/>
    <property type="match status" value="1"/>
</dbReference>
<keyword evidence="3 6" id="KW-0547">Nucleotide-binding</keyword>
<keyword evidence="2" id="KW-0808">Transferase</keyword>
<dbReference type="PANTHER" id="PTHR24355:SF30">
    <property type="entry name" value="SERINE_THREONINE-PROTEIN KINASE 32B ISOFORM X1"/>
    <property type="match status" value="1"/>
</dbReference>
<dbReference type="GO" id="GO:0009966">
    <property type="term" value="P:regulation of signal transduction"/>
    <property type="evidence" value="ECO:0007669"/>
    <property type="project" value="TreeGrafter"/>
</dbReference>